<dbReference type="PROSITE" id="PS50111">
    <property type="entry name" value="CHEMOTAXIS_TRANSDUC_2"/>
    <property type="match status" value="1"/>
</dbReference>
<gene>
    <name evidence="16" type="primary">cheM</name>
    <name evidence="16" type="ORF">GCM10007157_04580</name>
</gene>
<dbReference type="InterPro" id="IPR004090">
    <property type="entry name" value="Chemotax_Me-accpt_rcpt"/>
</dbReference>
<dbReference type="InterPro" id="IPR003660">
    <property type="entry name" value="HAMP_dom"/>
</dbReference>
<evidence type="ECO:0000256" key="7">
    <source>
        <dbReference type="ARBA" id="ARBA00022989"/>
    </source>
</evidence>
<evidence type="ECO:0000256" key="1">
    <source>
        <dbReference type="ARBA" id="ARBA00004429"/>
    </source>
</evidence>
<dbReference type="GO" id="GO:0004888">
    <property type="term" value="F:transmembrane signaling receptor activity"/>
    <property type="evidence" value="ECO:0007669"/>
    <property type="project" value="InterPro"/>
</dbReference>
<accession>A0A8H9IM40</accession>
<name>A0A8H9IM40_9GAMM</name>
<dbReference type="Gene3D" id="1.10.287.950">
    <property type="entry name" value="Methyl-accepting chemotaxis protein"/>
    <property type="match status" value="1"/>
</dbReference>
<evidence type="ECO:0000256" key="11">
    <source>
        <dbReference type="PROSITE-ProRule" id="PRU00284"/>
    </source>
</evidence>
<dbReference type="GO" id="GO:0007165">
    <property type="term" value="P:signal transduction"/>
    <property type="evidence" value="ECO:0007669"/>
    <property type="project" value="UniProtKB-KW"/>
</dbReference>
<proteinExistence type="inferred from homology"/>
<evidence type="ECO:0000256" key="8">
    <source>
        <dbReference type="ARBA" id="ARBA00023136"/>
    </source>
</evidence>
<dbReference type="GO" id="GO:0006935">
    <property type="term" value="P:chemotaxis"/>
    <property type="evidence" value="ECO:0007669"/>
    <property type="project" value="UniProtKB-KW"/>
</dbReference>
<evidence type="ECO:0000256" key="4">
    <source>
        <dbReference type="ARBA" id="ARBA00022500"/>
    </source>
</evidence>
<dbReference type="AlphaFoldDB" id="A0A8H9IM40"/>
<feature type="region of interest" description="Disordered" evidence="12">
    <location>
        <begin position="282"/>
        <end position="333"/>
    </location>
</feature>
<evidence type="ECO:0000259" key="14">
    <source>
        <dbReference type="PROSITE" id="PS50111"/>
    </source>
</evidence>
<dbReference type="GO" id="GO:0005886">
    <property type="term" value="C:plasma membrane"/>
    <property type="evidence" value="ECO:0007669"/>
    <property type="project" value="UniProtKB-SubCell"/>
</dbReference>
<dbReference type="CDD" id="cd11386">
    <property type="entry name" value="MCP_signal"/>
    <property type="match status" value="1"/>
</dbReference>
<keyword evidence="7 13" id="KW-1133">Transmembrane helix</keyword>
<evidence type="ECO:0000256" key="12">
    <source>
        <dbReference type="SAM" id="MobiDB-lite"/>
    </source>
</evidence>
<dbReference type="FunFam" id="1.10.287.950:FF:000001">
    <property type="entry name" value="Methyl-accepting chemotaxis sensory transducer"/>
    <property type="match status" value="1"/>
</dbReference>
<dbReference type="Proteomes" id="UP000623776">
    <property type="component" value="Unassembled WGS sequence"/>
</dbReference>
<keyword evidence="8 13" id="KW-0472">Membrane</keyword>
<evidence type="ECO:0000259" key="15">
    <source>
        <dbReference type="PROSITE" id="PS50885"/>
    </source>
</evidence>
<comment type="subcellular location">
    <subcellularLocation>
        <location evidence="1">Cell inner membrane</location>
        <topology evidence="1">Multi-pass membrane protein</topology>
    </subcellularLocation>
</comment>
<evidence type="ECO:0000256" key="2">
    <source>
        <dbReference type="ARBA" id="ARBA00022475"/>
    </source>
</evidence>
<dbReference type="InterPro" id="IPR004089">
    <property type="entry name" value="MCPsignal_dom"/>
</dbReference>
<keyword evidence="9 11" id="KW-0807">Transducer</keyword>
<dbReference type="RefSeq" id="WP_189462702.1">
    <property type="nucleotide sequence ID" value="NZ_BMXN01000002.1"/>
</dbReference>
<dbReference type="Pfam" id="PF00672">
    <property type="entry name" value="HAMP"/>
    <property type="match status" value="1"/>
</dbReference>
<evidence type="ECO:0000256" key="10">
    <source>
        <dbReference type="ARBA" id="ARBA00029447"/>
    </source>
</evidence>
<protein>
    <submittedName>
        <fullName evidence="16">Methyl-accepting chemotaxis protein</fullName>
    </submittedName>
</protein>
<comment type="similarity">
    <text evidence="10">Belongs to the methyl-accepting chemotaxis (MCP) protein family.</text>
</comment>
<evidence type="ECO:0000313" key="17">
    <source>
        <dbReference type="Proteomes" id="UP000623776"/>
    </source>
</evidence>
<dbReference type="SMART" id="SM00304">
    <property type="entry name" value="HAMP"/>
    <property type="match status" value="1"/>
</dbReference>
<dbReference type="SUPFAM" id="SSF58104">
    <property type="entry name" value="Methyl-accepting chemotaxis protein (MCP) signaling domain"/>
    <property type="match status" value="1"/>
</dbReference>
<evidence type="ECO:0000256" key="9">
    <source>
        <dbReference type="ARBA" id="ARBA00023224"/>
    </source>
</evidence>
<comment type="caution">
    <text evidence="16">The sequence shown here is derived from an EMBL/GenBank/DDBJ whole genome shotgun (WGS) entry which is preliminary data.</text>
</comment>
<evidence type="ECO:0000256" key="13">
    <source>
        <dbReference type="SAM" id="Phobius"/>
    </source>
</evidence>
<dbReference type="Pfam" id="PF02203">
    <property type="entry name" value="TarH"/>
    <property type="match status" value="1"/>
</dbReference>
<dbReference type="SMART" id="SM00283">
    <property type="entry name" value="MA"/>
    <property type="match status" value="1"/>
</dbReference>
<dbReference type="InterPro" id="IPR051310">
    <property type="entry name" value="MCP_chemotaxis"/>
</dbReference>
<keyword evidence="5" id="KW-0997">Cell inner membrane</keyword>
<keyword evidence="3" id="KW-0488">Methylation</keyword>
<evidence type="ECO:0000256" key="6">
    <source>
        <dbReference type="ARBA" id="ARBA00022692"/>
    </source>
</evidence>
<dbReference type="InterPro" id="IPR003122">
    <property type="entry name" value="Tar_rcpt_lig-bd"/>
</dbReference>
<feature type="domain" description="HAMP" evidence="15">
    <location>
        <begin position="211"/>
        <end position="263"/>
    </location>
</feature>
<reference evidence="17" key="1">
    <citation type="journal article" date="2019" name="Int. J. Syst. Evol. Microbiol.">
        <title>The Global Catalogue of Microorganisms (GCM) 10K type strain sequencing project: providing services to taxonomists for standard genome sequencing and annotation.</title>
        <authorList>
            <consortium name="The Broad Institute Genomics Platform"/>
            <consortium name="The Broad Institute Genome Sequencing Center for Infectious Disease"/>
            <person name="Wu L."/>
            <person name="Ma J."/>
        </authorList>
    </citation>
    <scope>NUCLEOTIDE SEQUENCE [LARGE SCALE GENOMIC DNA]</scope>
    <source>
        <strain evidence="17">KCTC 22154</strain>
    </source>
</reference>
<feature type="compositionally biased region" description="Low complexity" evidence="12">
    <location>
        <begin position="308"/>
        <end position="322"/>
    </location>
</feature>
<dbReference type="PANTHER" id="PTHR43531:SF14">
    <property type="entry name" value="METHYL-ACCEPTING CHEMOTAXIS PROTEIN I-RELATED"/>
    <property type="match status" value="1"/>
</dbReference>
<dbReference type="PANTHER" id="PTHR43531">
    <property type="entry name" value="PROTEIN ICFG"/>
    <property type="match status" value="1"/>
</dbReference>
<keyword evidence="2" id="KW-1003">Cell membrane</keyword>
<dbReference type="Pfam" id="PF00015">
    <property type="entry name" value="MCPsignal"/>
    <property type="match status" value="1"/>
</dbReference>
<organism evidence="16 17">
    <name type="scientific">Vreelandella hamiltonii</name>
    <dbReference type="NCBI Taxonomy" id="502829"/>
    <lineage>
        <taxon>Bacteria</taxon>
        <taxon>Pseudomonadati</taxon>
        <taxon>Pseudomonadota</taxon>
        <taxon>Gammaproteobacteria</taxon>
        <taxon>Oceanospirillales</taxon>
        <taxon>Halomonadaceae</taxon>
        <taxon>Vreelandella</taxon>
    </lineage>
</organism>
<sequence>MKNIRIQHSLTASMVLLTILILLVGAFAITAARKNVRNMSELNELTAKQVNASNRMDVNLMELRLRMARYTDLARDNHPDMSQAQSLMRESLERTTQRFEELNGYNVTEQQQRYPYYMEVIQRYNEMITPTLRQAVAAGNVSLIESESRRMDSAATAFTLATREFSRFANTIADEMQSEAKATNQHIVWIVAGVLFASLILLVTLQVVLRRYIVSPLGQAVEICDHIAQGDLTRPINDQGSNEIGKLYQAMAAMQTRLTEMMLTLSQTSQMVAQNARDIASGSEDLASRTEEQASALQETAASMEQMSSTVSQNNQTSSTASELTVTASAKASAARQEVEQTTALMKDMERHSQRVQDIIQVIEGIAFQTSILALNASVEAARAGAHGRGFAVVAGEVRKLATKTSESSGQIRTIIDDIAARIKEGARQSERSAEGMASTVTAVKQVNELMQEIALAVNEQESGISQVSTAITQMDSATQQNVSLVSETSTAAASLQDEANRLAELIATFKINGQQKSASFTAKPATVLNTLPAKLQAGLRNATARQPLEPEWSEF</sequence>
<dbReference type="PROSITE" id="PS50885">
    <property type="entry name" value="HAMP"/>
    <property type="match status" value="1"/>
</dbReference>
<evidence type="ECO:0000313" key="16">
    <source>
        <dbReference type="EMBL" id="GHD55184.1"/>
    </source>
</evidence>
<feature type="compositionally biased region" description="Polar residues" evidence="12">
    <location>
        <begin position="293"/>
        <end position="307"/>
    </location>
</feature>
<keyword evidence="6 13" id="KW-0812">Transmembrane</keyword>
<evidence type="ECO:0000256" key="3">
    <source>
        <dbReference type="ARBA" id="ARBA00022481"/>
    </source>
</evidence>
<evidence type="ECO:0000256" key="5">
    <source>
        <dbReference type="ARBA" id="ARBA00022519"/>
    </source>
</evidence>
<keyword evidence="17" id="KW-1185">Reference proteome</keyword>
<dbReference type="EMBL" id="BMXN01000002">
    <property type="protein sequence ID" value="GHD55184.1"/>
    <property type="molecule type" value="Genomic_DNA"/>
</dbReference>
<feature type="domain" description="Methyl-accepting transducer" evidence="14">
    <location>
        <begin position="268"/>
        <end position="497"/>
    </location>
</feature>
<dbReference type="PRINTS" id="PR00260">
    <property type="entry name" value="CHEMTRNSDUCR"/>
</dbReference>
<keyword evidence="4" id="KW-0145">Chemotaxis</keyword>
<dbReference type="CDD" id="cd06225">
    <property type="entry name" value="HAMP"/>
    <property type="match status" value="1"/>
</dbReference>
<feature type="transmembrane region" description="Helical" evidence="13">
    <location>
        <begin position="187"/>
        <end position="209"/>
    </location>
</feature>